<dbReference type="PANTHER" id="PTHR46182">
    <property type="entry name" value="FI19480P1"/>
    <property type="match status" value="1"/>
</dbReference>
<proteinExistence type="predicted"/>
<dbReference type="Pfam" id="PF13517">
    <property type="entry name" value="FG-GAP_3"/>
    <property type="match status" value="2"/>
</dbReference>
<dbReference type="SMART" id="SM00089">
    <property type="entry name" value="PKD"/>
    <property type="match status" value="11"/>
</dbReference>
<dbReference type="GO" id="GO:0016020">
    <property type="term" value="C:membrane"/>
    <property type="evidence" value="ECO:0007669"/>
    <property type="project" value="TreeGrafter"/>
</dbReference>
<accession>A0A177N3P3</accession>
<dbReference type="SUPFAM" id="SSF69318">
    <property type="entry name" value="Integrin alpha N-terminal domain"/>
    <property type="match status" value="2"/>
</dbReference>
<dbReference type="EMBL" id="LUUJ01000110">
    <property type="protein sequence ID" value="OAI12481.1"/>
    <property type="molecule type" value="Genomic_DNA"/>
</dbReference>
<dbReference type="Gene3D" id="2.60.40.4070">
    <property type="match status" value="2"/>
</dbReference>
<dbReference type="InterPro" id="IPR013783">
    <property type="entry name" value="Ig-like_fold"/>
</dbReference>
<dbReference type="InterPro" id="IPR022409">
    <property type="entry name" value="PKD/Chitinase_dom"/>
</dbReference>
<evidence type="ECO:0000259" key="2">
    <source>
        <dbReference type="PROSITE" id="PS50093"/>
    </source>
</evidence>
<dbReference type="RefSeq" id="WP_064042032.1">
    <property type="nucleotide sequence ID" value="NZ_LUUJ01000110.1"/>
</dbReference>
<reference evidence="3 4" key="1">
    <citation type="submission" date="2016-03" db="EMBL/GenBank/DDBJ databases">
        <authorList>
            <person name="Ploux O."/>
        </authorList>
    </citation>
    <scope>NUCLEOTIDE SEQUENCE [LARGE SCALE GENOMIC DNA]</scope>
    <source>
        <strain evidence="3 4">R-45378</strain>
    </source>
</reference>
<name>A0A177N3P3_9GAMM</name>
<dbReference type="CDD" id="cd00146">
    <property type="entry name" value="PKD"/>
    <property type="match status" value="5"/>
</dbReference>
<dbReference type="PROSITE" id="PS50194">
    <property type="entry name" value="FILAMIN_REPEAT"/>
    <property type="match status" value="1"/>
</dbReference>
<dbReference type="InterPro" id="IPR028994">
    <property type="entry name" value="Integrin_alpha_N"/>
</dbReference>
<gene>
    <name evidence="3" type="ORF">A1507_03115</name>
</gene>
<dbReference type="Proteomes" id="UP000077857">
    <property type="component" value="Unassembled WGS sequence"/>
</dbReference>
<evidence type="ECO:0000313" key="3">
    <source>
        <dbReference type="EMBL" id="OAI12481.1"/>
    </source>
</evidence>
<dbReference type="PANTHER" id="PTHR46182:SF2">
    <property type="entry name" value="FI19480P1"/>
    <property type="match status" value="1"/>
</dbReference>
<evidence type="ECO:0000313" key="4">
    <source>
        <dbReference type="Proteomes" id="UP000077857"/>
    </source>
</evidence>
<dbReference type="Gene3D" id="2.130.10.130">
    <property type="entry name" value="Integrin alpha, N-terminal"/>
    <property type="match status" value="1"/>
</dbReference>
<dbReference type="SUPFAM" id="SSF49299">
    <property type="entry name" value="PKD domain"/>
    <property type="match status" value="9"/>
</dbReference>
<feature type="domain" description="PKD" evidence="2">
    <location>
        <begin position="794"/>
        <end position="868"/>
    </location>
</feature>
<dbReference type="Gene3D" id="2.60.40.10">
    <property type="entry name" value="Immunoglobulins"/>
    <property type="match status" value="10"/>
</dbReference>
<keyword evidence="1" id="KW-0732">Signal</keyword>
<sequence length="2024" mass="215431">MQKYGKLSSLLAIKLNFQSHKLLHQGDHSVKARCKFQAVAFLFLIVCSVLVHADSFSVDERILVSTTRINRNQSDFVYSVKIANQDVAASSVSAAISSNDPNTLIIDGSLSFGAIASGAQGLSNDTFTIRHDRRFPFNPDALTFKFTAIPAGGNIRPIANAGVDQTVSLNSLVTLDGTGSSDADGNPLAYQWSLVSAPSGSNVVLAQGAQTNPTFTPDKPGQYVIELIVNDGYINSTPDHVVISTENSAPIADAGLSQTSLVGSTVTLDGSHSADVDGDPLSFNWIITSKPDNSIVVLNDKSAVKPQFVIDQPGTYQFQLIVSDGKLNSQPDTVIVSTQNSAPVANAGQDQTTFVNKTVLLDGTQSSDVDGHPLTYKWSVASRPNGSSSNLSNVSAPQTSLLIDYPGNYVIQLIVNDGFTDSLADTVVISTQNSKPLANAGIDRTVFVTNHLELDGSASSDADHDALKFSWSISSKPTASKAVLSNPTNIKPSITIDYPGTYVIQLIVNDGTSDSLADTMVIATQNSKPVANAGSDESVIVGAKKALNGSLSFDVDYDALAYQWSVSAKPDGSNPVLLNGDKANPEITTDKPGIYVLQLIVSDGKLSSDPDSVLLEAKVPEVGIQASVTTGSAPLDVTLNAIPNGGFAPYQFEWDLDGNGSTDDVRKNFVYTFLQRGVIEVTLKMKDAKGYQALAKQVISVTSAPSVLASASPNSGSAPLLVNFAATVNDIDGVVQRFDWDFDGDGIVDHSSNSSAGAAFTYQRAGLYHAKLTVYDNDGLSSADTVDISVGSAPEVTATVDKFTGISPFTATFSGSVTDKDGKVVLYEWDFDGDKAFDYSSSQSASVSHTYTQGGIYNATLRVSDNDGLIDEDSLIIAVSGPPTSLPGAYPLSGTAPLTVTFFSDGKDLDGGPEYYDWDFDGNGTYDQRLIASQNTTFTYSQPGVYRATLKVVDDDGLSSTDFVTITVTENTAGAIGVPTVSANAAPTVGSTPLKTILSGFAQDDGSIVKYEWDFESDGTYEFAENATGIGLITETIDVGSYAHQTFADLDADGDLDMLIGNSNGQINYFRNEGTSNVFQFANQGQVTDGAKVAIDIGSYAAPYAYDIDGDQDFDLLVGDSNGYVYVLENTGNKRTANWTNKGILKLANGANLDVGSYATPKVYAVGSDNDWDLIIGNSNGNLAIYENTGSINTPAWVDNGDIQDNTGALVDIGSYAVPLLVDHDGDGDKDLYIGESGGKVVLLINEGSGQSPVWANQGFLSDSSANAIDVGSYATPTIALTSGTEKSDFWIGNSDGQIVWYQQNANSPLAWQPKSNPFNNVDVGSYASPARVDYDANGIWDLVVGNSDGYLQLINNLGTEHSPIFRPGEILKDLLGVAIDSGTYASPAFFDLDQDGDDDLVVGNGNGQFLNFVNTGSPTIPQWAPQGFIGNSSGTAYDIGSYSSPFFFDWDNDGDEDIVAGNSNGNLYLIRNAGSPSVVKWDSPSLISDNAGVIDVGSYAKPLVADFNADGRLDLLVGNSDGVIYRYENISQSSSIIWALKDAQLAKADVGSYAAPVAFNLDGDIDEDLLIGNSSGLIYQLKSYGVTEHTYHTEGKHQATLRVTDNSGNKAVDRVDINVLPTGYPSVGLGANVKEGVVPLKVDFVATAKDSDGSVMSYEWDFDGDGTYEKTGSALESYTYQKIGVFSPTVRVIDNEGKKAQVSVPLTVTMQVNFSHNPVINPGVGEKSAISTVLAADATVTLKVVDELGNVIRVLVNGQFRTAGSYIDSWDGYDGLNNPVGDGAYYFVFSYSQNGVEKVIDARASATFNQYTPNRTWPSTFNPYTGVPVTSTYTVNKPSEVSFYFWVRDNSRPGSTIAPVRTLFIRELKAAGTHTETWDGVNDSGVPVKPGEQYPITLWVYELPDNAIVITGSKPVISNLAVTNRTFNPAFNPYSTTTIQNVRVQFNISKDSTMDIVAIDSNGLQIDRSTKSGLTAGVNSISWDGRNFNDELVPPGVYSLQLTAIDAKGNRSLPRYAIVTVRY</sequence>
<protein>
    <recommendedName>
        <fullName evidence="2">PKD domain-containing protein</fullName>
    </recommendedName>
</protein>
<dbReference type="Pfam" id="PF22352">
    <property type="entry name" value="K319L-like_PKD"/>
    <property type="match status" value="4"/>
</dbReference>
<feature type="domain" description="PKD" evidence="2">
    <location>
        <begin position="1626"/>
        <end position="1716"/>
    </location>
</feature>
<dbReference type="InterPro" id="IPR017868">
    <property type="entry name" value="Filamin/ABP280_repeat-like"/>
</dbReference>
<organism evidence="3 4">
    <name type="scientific">Methylomonas koyamae</name>
    <dbReference type="NCBI Taxonomy" id="702114"/>
    <lineage>
        <taxon>Bacteria</taxon>
        <taxon>Pseudomonadati</taxon>
        <taxon>Pseudomonadota</taxon>
        <taxon>Gammaproteobacteria</taxon>
        <taxon>Methylococcales</taxon>
        <taxon>Methylococcaceae</taxon>
        <taxon>Methylomonas</taxon>
    </lineage>
</organism>
<dbReference type="Pfam" id="PF18911">
    <property type="entry name" value="PKD_4"/>
    <property type="match status" value="4"/>
</dbReference>
<dbReference type="Pfam" id="PF00801">
    <property type="entry name" value="PKD"/>
    <property type="match status" value="1"/>
</dbReference>
<feature type="domain" description="PKD" evidence="2">
    <location>
        <begin position="911"/>
        <end position="975"/>
    </location>
</feature>
<dbReference type="InterPro" id="IPR035986">
    <property type="entry name" value="PKD_dom_sf"/>
</dbReference>
<comment type="caution">
    <text evidence="3">The sequence shown here is derived from an EMBL/GenBank/DDBJ whole genome shotgun (WGS) entry which is preliminary data.</text>
</comment>
<dbReference type="OrthoDB" id="9758386at2"/>
<dbReference type="PROSITE" id="PS50093">
    <property type="entry name" value="PKD"/>
    <property type="match status" value="4"/>
</dbReference>
<dbReference type="InterPro" id="IPR000601">
    <property type="entry name" value="PKD_dom"/>
</dbReference>
<evidence type="ECO:0000256" key="1">
    <source>
        <dbReference type="ARBA" id="ARBA00022729"/>
    </source>
</evidence>
<dbReference type="InterPro" id="IPR013517">
    <property type="entry name" value="FG-GAP"/>
</dbReference>
<dbReference type="InterPro" id="IPR029865">
    <property type="entry name" value="KIAA0319-like"/>
</dbReference>
<feature type="domain" description="PKD" evidence="2">
    <location>
        <begin position="705"/>
        <end position="790"/>
    </location>
</feature>
<dbReference type="GO" id="GO:0031410">
    <property type="term" value="C:cytoplasmic vesicle"/>
    <property type="evidence" value="ECO:0007669"/>
    <property type="project" value="TreeGrafter"/>
</dbReference>